<dbReference type="InterPro" id="IPR021132">
    <property type="entry name" value="Ribosomal_eL18/eL18-A/B/_CS"/>
</dbReference>
<dbReference type="PROSITE" id="PS01106">
    <property type="entry name" value="RIBOSOMAL_L18E"/>
    <property type="match status" value="1"/>
</dbReference>
<dbReference type="InterPro" id="IPR000039">
    <property type="entry name" value="Ribosomal_eL18"/>
</dbReference>
<feature type="domain" description="Large ribosomal subunit protein uL15/eL18" evidence="5">
    <location>
        <begin position="3"/>
        <end position="122"/>
    </location>
</feature>
<dbReference type="Proteomes" id="UP000737555">
    <property type="component" value="Unassembled WGS sequence"/>
</dbReference>
<dbReference type="AlphaFoldDB" id="A0A0X3BIJ2"/>
<gene>
    <name evidence="4 6" type="primary">rpl18e</name>
    <name evidence="7" type="ORF">HQQ74_03425</name>
    <name evidence="6" type="ORF">MMAB1_0748</name>
</gene>
<dbReference type="SUPFAM" id="SSF52080">
    <property type="entry name" value="Ribosomal proteins L15p and L18e"/>
    <property type="match status" value="1"/>
</dbReference>
<dbReference type="Proteomes" id="UP000069850">
    <property type="component" value="Chromosome 1"/>
</dbReference>
<organism evidence="6 8">
    <name type="scientific">Methanoculleus bourgensis</name>
    <dbReference type="NCBI Taxonomy" id="83986"/>
    <lineage>
        <taxon>Archaea</taxon>
        <taxon>Methanobacteriati</taxon>
        <taxon>Methanobacteriota</taxon>
        <taxon>Stenosarchaea group</taxon>
        <taxon>Methanomicrobia</taxon>
        <taxon>Methanomicrobiales</taxon>
        <taxon>Methanomicrobiaceae</taxon>
        <taxon>Methanoculleus</taxon>
    </lineage>
</organism>
<dbReference type="EMBL" id="JABMJE010000030">
    <property type="protein sequence ID" value="NQS77762.1"/>
    <property type="molecule type" value="Genomic_DNA"/>
</dbReference>
<dbReference type="PANTHER" id="PTHR10934:SF2">
    <property type="entry name" value="LARGE RIBOSOMAL SUBUNIT PROTEIN EL18"/>
    <property type="match status" value="1"/>
</dbReference>
<dbReference type="GeneID" id="13354170"/>
<dbReference type="Gene3D" id="3.100.10.10">
    <property type="match status" value="1"/>
</dbReference>
<protein>
    <recommendedName>
        <fullName evidence="4">Large ribosomal subunit protein eL18</fullName>
    </recommendedName>
</protein>
<dbReference type="HAMAP" id="MF_00329">
    <property type="entry name" value="Ribosomal_eL18"/>
    <property type="match status" value="1"/>
</dbReference>
<dbReference type="OrthoDB" id="11309at2157"/>
<dbReference type="PANTHER" id="PTHR10934">
    <property type="entry name" value="60S RIBOSOMAL PROTEIN L18"/>
    <property type="match status" value="1"/>
</dbReference>
<dbReference type="GO" id="GO:0022625">
    <property type="term" value="C:cytosolic large ribosomal subunit"/>
    <property type="evidence" value="ECO:0007669"/>
    <property type="project" value="TreeGrafter"/>
</dbReference>
<dbReference type="Pfam" id="PF17135">
    <property type="entry name" value="Ribosomal_L18"/>
    <property type="match status" value="1"/>
</dbReference>
<sequence>MKKTTENKTNPRLAALIVTLRDASRVHEANIWREIAKRLDAPRKNYAEVNLSKIDRYANEGETILVPGKVLGSGALNLPVKVAALDFSEAAVSKITGANGTCMTIEDLVRDNPKGSRVRILR</sequence>
<evidence type="ECO:0000256" key="1">
    <source>
        <dbReference type="ARBA" id="ARBA00006815"/>
    </source>
</evidence>
<dbReference type="KEGG" id="mema:MMAB1_0748"/>
<name>A0A0X3BIJ2_9EURY</name>
<evidence type="ECO:0000313" key="6">
    <source>
        <dbReference type="EMBL" id="CVK31962.1"/>
    </source>
</evidence>
<dbReference type="GO" id="GO:0003723">
    <property type="term" value="F:RNA binding"/>
    <property type="evidence" value="ECO:0007669"/>
    <property type="project" value="TreeGrafter"/>
</dbReference>
<evidence type="ECO:0000256" key="2">
    <source>
        <dbReference type="ARBA" id="ARBA00022980"/>
    </source>
</evidence>
<dbReference type="GO" id="GO:0006412">
    <property type="term" value="P:translation"/>
    <property type="evidence" value="ECO:0007669"/>
    <property type="project" value="UniProtKB-UniRule"/>
</dbReference>
<dbReference type="NCBIfam" id="NF003079">
    <property type="entry name" value="PRK04005.1"/>
    <property type="match status" value="1"/>
</dbReference>
<reference evidence="7" key="2">
    <citation type="submission" date="2020-05" db="EMBL/GenBank/DDBJ databases">
        <title>The first insight into the ecology of ammonia-tolerant syntrophic propionate oxidizing bacteria.</title>
        <authorList>
            <person name="Singh A."/>
            <person name="Schnurer A."/>
            <person name="Westerholm M."/>
        </authorList>
    </citation>
    <scope>NUCLEOTIDE SEQUENCE</scope>
    <source>
        <strain evidence="7">MAG54</strain>
    </source>
</reference>
<dbReference type="OMA" id="SGVIIME"/>
<dbReference type="GO" id="GO:0003735">
    <property type="term" value="F:structural constituent of ribosome"/>
    <property type="evidence" value="ECO:0007669"/>
    <property type="project" value="InterPro"/>
</dbReference>
<evidence type="ECO:0000256" key="4">
    <source>
        <dbReference type="HAMAP-Rule" id="MF_00329"/>
    </source>
</evidence>
<reference evidence="6 8" key="1">
    <citation type="submission" date="2016-01" db="EMBL/GenBank/DDBJ databases">
        <authorList>
            <person name="Manzoor S."/>
        </authorList>
    </citation>
    <scope>NUCLEOTIDE SEQUENCE [LARGE SCALE GENOMIC DNA]</scope>
    <source>
        <strain evidence="6">Methanoculleus sp MAB1</strain>
    </source>
</reference>
<dbReference type="RefSeq" id="WP_014866482.1">
    <property type="nucleotide sequence ID" value="NZ_BSDU01000003.1"/>
</dbReference>
<keyword evidence="3 4" id="KW-0687">Ribonucleoprotein</keyword>
<accession>A0A0X3BIJ2</accession>
<dbReference type="EMBL" id="LT158599">
    <property type="protein sequence ID" value="CVK31962.1"/>
    <property type="molecule type" value="Genomic_DNA"/>
</dbReference>
<dbReference type="InterPro" id="IPR036227">
    <property type="entry name" value="Ribosomal_uL15/eL18_sf"/>
</dbReference>
<evidence type="ECO:0000259" key="5">
    <source>
        <dbReference type="Pfam" id="PF17135"/>
    </source>
</evidence>
<keyword evidence="2 4" id="KW-0689">Ribosomal protein</keyword>
<dbReference type="InterPro" id="IPR022947">
    <property type="entry name" value="Ribosomal_eL18_arc"/>
</dbReference>
<evidence type="ECO:0000313" key="7">
    <source>
        <dbReference type="EMBL" id="NQS77762.1"/>
    </source>
</evidence>
<evidence type="ECO:0000313" key="8">
    <source>
        <dbReference type="Proteomes" id="UP000069850"/>
    </source>
</evidence>
<proteinExistence type="inferred from homology"/>
<dbReference type="GeneID" id="27136763"/>
<evidence type="ECO:0000256" key="3">
    <source>
        <dbReference type="ARBA" id="ARBA00023274"/>
    </source>
</evidence>
<dbReference type="InterPro" id="IPR021131">
    <property type="entry name" value="Ribosomal_uL15/eL18"/>
</dbReference>
<comment type="similarity">
    <text evidence="1 4">Belongs to the eukaryotic ribosomal protein eL18 family.</text>
</comment>